<evidence type="ECO:0000313" key="4">
    <source>
        <dbReference type="EMBL" id="MFG3187946.1"/>
    </source>
</evidence>
<feature type="compositionally biased region" description="Pro residues" evidence="1">
    <location>
        <begin position="217"/>
        <end position="273"/>
    </location>
</feature>
<dbReference type="RefSeq" id="WP_392879259.1">
    <property type="nucleotide sequence ID" value="NZ_JBICZW010000002.1"/>
</dbReference>
<reference evidence="4 5" key="1">
    <citation type="submission" date="2024-10" db="EMBL/GenBank/DDBJ databases">
        <title>The Natural Products Discovery Center: Release of the First 8490 Sequenced Strains for Exploring Actinobacteria Biosynthetic Diversity.</title>
        <authorList>
            <person name="Kalkreuter E."/>
            <person name="Kautsar S.A."/>
            <person name="Yang D."/>
            <person name="Bader C.D."/>
            <person name="Teijaro C.N."/>
            <person name="Fluegel L."/>
            <person name="Davis C.M."/>
            <person name="Simpson J.R."/>
            <person name="Lauterbach L."/>
            <person name="Steele A.D."/>
            <person name="Gui C."/>
            <person name="Meng S."/>
            <person name="Li G."/>
            <person name="Viehrig K."/>
            <person name="Ye F."/>
            <person name="Su P."/>
            <person name="Kiefer A.F."/>
            <person name="Nichols A."/>
            <person name="Cepeda A.J."/>
            <person name="Yan W."/>
            <person name="Fan B."/>
            <person name="Jiang Y."/>
            <person name="Adhikari A."/>
            <person name="Zheng C.-J."/>
            <person name="Schuster L."/>
            <person name="Cowan T.M."/>
            <person name="Smanski M.J."/>
            <person name="Chevrette M.G."/>
            <person name="De Carvalho L.P.S."/>
            <person name="Shen B."/>
        </authorList>
    </citation>
    <scope>NUCLEOTIDE SEQUENCE [LARGE SCALE GENOMIC DNA]</scope>
    <source>
        <strain evidence="4 5">NPDC048229</strain>
    </source>
</reference>
<keyword evidence="5" id="KW-1185">Reference proteome</keyword>
<dbReference type="Pfam" id="PF20611">
    <property type="entry name" value="DUF6801"/>
    <property type="match status" value="1"/>
</dbReference>
<accession>A0ABW7BKA6</accession>
<feature type="region of interest" description="Disordered" evidence="1">
    <location>
        <begin position="207"/>
        <end position="307"/>
    </location>
</feature>
<feature type="signal peptide" evidence="2">
    <location>
        <begin position="1"/>
        <end position="36"/>
    </location>
</feature>
<comment type="caution">
    <text evidence="4">The sequence shown here is derived from an EMBL/GenBank/DDBJ whole genome shotgun (WGS) entry which is preliminary data.</text>
</comment>
<dbReference type="InterPro" id="IPR046542">
    <property type="entry name" value="DUF6801"/>
</dbReference>
<name>A0ABW7BKA6_9ACTN</name>
<dbReference type="EMBL" id="JBICZW010000002">
    <property type="protein sequence ID" value="MFG3187946.1"/>
    <property type="molecule type" value="Genomic_DNA"/>
</dbReference>
<feature type="domain" description="DUF6801" evidence="3">
    <location>
        <begin position="48"/>
        <end position="193"/>
    </location>
</feature>
<evidence type="ECO:0000259" key="3">
    <source>
        <dbReference type="Pfam" id="PF20611"/>
    </source>
</evidence>
<organism evidence="4 5">
    <name type="scientific">Streptomyces omiyaensis</name>
    <dbReference type="NCBI Taxonomy" id="68247"/>
    <lineage>
        <taxon>Bacteria</taxon>
        <taxon>Bacillati</taxon>
        <taxon>Actinomycetota</taxon>
        <taxon>Actinomycetes</taxon>
        <taxon>Kitasatosporales</taxon>
        <taxon>Streptomycetaceae</taxon>
        <taxon>Streptomyces</taxon>
    </lineage>
</organism>
<evidence type="ECO:0000256" key="2">
    <source>
        <dbReference type="SAM" id="SignalP"/>
    </source>
</evidence>
<evidence type="ECO:0000256" key="1">
    <source>
        <dbReference type="SAM" id="MobiDB-lite"/>
    </source>
</evidence>
<gene>
    <name evidence="4" type="ORF">ACGFYS_03310</name>
</gene>
<feature type="compositionally biased region" description="Low complexity" evidence="1">
    <location>
        <begin position="207"/>
        <end position="216"/>
    </location>
</feature>
<proteinExistence type="predicted"/>
<protein>
    <submittedName>
        <fullName evidence="4">DUF6801 domain-containing protein</fullName>
    </submittedName>
</protein>
<dbReference type="Proteomes" id="UP001604282">
    <property type="component" value="Unassembled WGS sequence"/>
</dbReference>
<evidence type="ECO:0000313" key="5">
    <source>
        <dbReference type="Proteomes" id="UP001604282"/>
    </source>
</evidence>
<feature type="chain" id="PRO_5046637783" evidence="2">
    <location>
        <begin position="37"/>
        <end position="554"/>
    </location>
</feature>
<sequence length="554" mass="56134">MNGPRPTTRSSRTRVRGATVAAFVALAPLLPAAAVAVGTLKADAALPYVCALPSGRLPVTVRITADLPERVAAGEEIRPAGVTTTVELPAAAVADLTALGAADVRAESRLSIGVAQHEQRAEAVWNGTAQPVAVPAEGPLALATTGDVPSLTTGAAGDLTLTAGGLGIDLVPSTAGGGATTPASLSVACAPAPEAEGRTVVATVPVGAGTDTAEPGTPTPPAPSAPGSPSAPPSPGSPTVPSPSSGPPVPPLTPDPAAPGNPGPAGRPKPPGAGLPADRGLGTADEDAPGTPAARPDAPRCVTENPTPMSLSAYITGYSNVRKQNGANVIPVSCVLIEQGLPEMEFREDGIHLLTRAVGNFSYQGRKQSPPFEATFLTFGFAPTTATLVLEQAGPVVIDSDVLLAFPDNIAETYVRVPLVLRVLDVKVNGTRLDVGPSCRTERPLSSPEPQPAKYPGDHLTLLGKGQLINGTDAVGYLLTSGGPLTGEATIPAFKGCAADRENLDRLLTAAISGPGNYVKQIQGQTCTILNELPTADPQCTEDRQPYVVPKPER</sequence>
<keyword evidence="2" id="KW-0732">Signal</keyword>